<dbReference type="AlphaFoldDB" id="A0AAF0UFS4"/>
<accession>A0AAF0UFS4</accession>
<dbReference type="PANTHER" id="PTHR46148">
    <property type="entry name" value="CHROMO DOMAIN-CONTAINING PROTEIN"/>
    <property type="match status" value="1"/>
</dbReference>
<dbReference type="EMBL" id="CP133620">
    <property type="protein sequence ID" value="WMV45039.1"/>
    <property type="molecule type" value="Genomic_DNA"/>
</dbReference>
<dbReference type="PANTHER" id="PTHR46148:SF60">
    <property type="entry name" value="CHROMO DOMAIN-CONTAINING PROTEIN"/>
    <property type="match status" value="1"/>
</dbReference>
<keyword evidence="2" id="KW-1185">Reference proteome</keyword>
<organism evidence="1 2">
    <name type="scientific">Solanum verrucosum</name>
    <dbReference type="NCBI Taxonomy" id="315347"/>
    <lineage>
        <taxon>Eukaryota</taxon>
        <taxon>Viridiplantae</taxon>
        <taxon>Streptophyta</taxon>
        <taxon>Embryophyta</taxon>
        <taxon>Tracheophyta</taxon>
        <taxon>Spermatophyta</taxon>
        <taxon>Magnoliopsida</taxon>
        <taxon>eudicotyledons</taxon>
        <taxon>Gunneridae</taxon>
        <taxon>Pentapetalae</taxon>
        <taxon>asterids</taxon>
        <taxon>lamiids</taxon>
        <taxon>Solanales</taxon>
        <taxon>Solanaceae</taxon>
        <taxon>Solanoideae</taxon>
        <taxon>Solaneae</taxon>
        <taxon>Solanum</taxon>
    </lineage>
</organism>
<gene>
    <name evidence="1" type="ORF">MTR67_038424</name>
</gene>
<sequence>MFHVYMLKKYQGNENYIIHWDSILLDYNIAHEEEQVAILAREVHKLRSKEIASVKIQWKNCPVEESAWEIEADMHKDIHTFLSIQVWQGDRVGLPRPATGSRTGSSDPVPYFLAGWAGIGIGDRLGAGSPLGPG</sequence>
<evidence type="ECO:0000313" key="2">
    <source>
        <dbReference type="Proteomes" id="UP001234989"/>
    </source>
</evidence>
<proteinExistence type="predicted"/>
<name>A0AAF0UFS4_SOLVR</name>
<reference evidence="1" key="1">
    <citation type="submission" date="2023-08" db="EMBL/GenBank/DDBJ databases">
        <title>A de novo genome assembly of Solanum verrucosum Schlechtendal, a Mexican diploid species geographically isolated from the other diploid A-genome species in potato relatives.</title>
        <authorList>
            <person name="Hosaka K."/>
        </authorList>
    </citation>
    <scope>NUCLEOTIDE SEQUENCE</scope>
    <source>
        <tissue evidence="1">Young leaves</tissue>
    </source>
</reference>
<evidence type="ECO:0008006" key="3">
    <source>
        <dbReference type="Google" id="ProtNLM"/>
    </source>
</evidence>
<protein>
    <recommendedName>
        <fullName evidence="3">Chromo domain-containing protein</fullName>
    </recommendedName>
</protein>
<dbReference type="Proteomes" id="UP001234989">
    <property type="component" value="Chromosome 9"/>
</dbReference>
<evidence type="ECO:0000313" key="1">
    <source>
        <dbReference type="EMBL" id="WMV45039.1"/>
    </source>
</evidence>